<keyword evidence="1" id="KW-1133">Transmembrane helix</keyword>
<accession>A0A699Z4Y5</accession>
<feature type="transmembrane region" description="Helical" evidence="1">
    <location>
        <begin position="37"/>
        <end position="56"/>
    </location>
</feature>
<keyword evidence="1" id="KW-0812">Transmembrane</keyword>
<proteinExistence type="predicted"/>
<dbReference type="EMBL" id="BLLF01000714">
    <property type="protein sequence ID" value="GFH14346.1"/>
    <property type="molecule type" value="Genomic_DNA"/>
</dbReference>
<organism evidence="2 3">
    <name type="scientific">Haematococcus lacustris</name>
    <name type="common">Green alga</name>
    <name type="synonym">Haematococcus pluvialis</name>
    <dbReference type="NCBI Taxonomy" id="44745"/>
    <lineage>
        <taxon>Eukaryota</taxon>
        <taxon>Viridiplantae</taxon>
        <taxon>Chlorophyta</taxon>
        <taxon>core chlorophytes</taxon>
        <taxon>Chlorophyceae</taxon>
        <taxon>CS clade</taxon>
        <taxon>Chlamydomonadales</taxon>
        <taxon>Haematococcaceae</taxon>
        <taxon>Haematococcus</taxon>
    </lineage>
</organism>
<dbReference type="Proteomes" id="UP000485058">
    <property type="component" value="Unassembled WGS sequence"/>
</dbReference>
<sequence length="87" mass="9256">MTSMPAFQRVQATSRCGSLKGNLVPVRRPVAKRALRVTAVQLLLSSTFLSFAVIAMSVTATMPGDAGCWTSSSPSHQRHPCAWSGPP</sequence>
<dbReference type="AlphaFoldDB" id="A0A699Z4Y5"/>
<keyword evidence="1" id="KW-0472">Membrane</keyword>
<protein>
    <submittedName>
        <fullName evidence="2">Uncharacterized protein</fullName>
    </submittedName>
</protein>
<keyword evidence="3" id="KW-1185">Reference proteome</keyword>
<evidence type="ECO:0000256" key="1">
    <source>
        <dbReference type="SAM" id="Phobius"/>
    </source>
</evidence>
<comment type="caution">
    <text evidence="2">The sequence shown here is derived from an EMBL/GenBank/DDBJ whole genome shotgun (WGS) entry which is preliminary data.</text>
</comment>
<evidence type="ECO:0000313" key="3">
    <source>
        <dbReference type="Proteomes" id="UP000485058"/>
    </source>
</evidence>
<name>A0A699Z4Y5_HAELA</name>
<reference evidence="2 3" key="1">
    <citation type="submission" date="2020-02" db="EMBL/GenBank/DDBJ databases">
        <title>Draft genome sequence of Haematococcus lacustris strain NIES-144.</title>
        <authorList>
            <person name="Morimoto D."/>
            <person name="Nakagawa S."/>
            <person name="Yoshida T."/>
            <person name="Sawayama S."/>
        </authorList>
    </citation>
    <scope>NUCLEOTIDE SEQUENCE [LARGE SCALE GENOMIC DNA]</scope>
    <source>
        <strain evidence="2 3">NIES-144</strain>
    </source>
</reference>
<evidence type="ECO:0000313" key="2">
    <source>
        <dbReference type="EMBL" id="GFH14346.1"/>
    </source>
</evidence>
<gene>
    <name evidence="2" type="ORF">HaLaN_10381</name>
</gene>